<dbReference type="CDD" id="cd06225">
    <property type="entry name" value="HAMP"/>
    <property type="match status" value="1"/>
</dbReference>
<evidence type="ECO:0000256" key="10">
    <source>
        <dbReference type="PROSITE-ProRule" id="PRU00284"/>
    </source>
</evidence>
<dbReference type="Gene3D" id="1.10.8.500">
    <property type="entry name" value="HAMP domain in histidine kinase"/>
    <property type="match status" value="1"/>
</dbReference>
<dbReference type="Pfam" id="PF02743">
    <property type="entry name" value="dCache_1"/>
    <property type="match status" value="1"/>
</dbReference>
<dbReference type="Pfam" id="PF00015">
    <property type="entry name" value="MCPsignal"/>
    <property type="match status" value="1"/>
</dbReference>
<gene>
    <name evidence="14" type="ORF">D3H55_00130</name>
</gene>
<feature type="domain" description="Methyl-accepting transducer" evidence="12">
    <location>
        <begin position="408"/>
        <end position="672"/>
    </location>
</feature>
<dbReference type="SUPFAM" id="SSF103190">
    <property type="entry name" value="Sensory domain-like"/>
    <property type="match status" value="1"/>
</dbReference>
<keyword evidence="8 10" id="KW-0807">Transducer</keyword>
<feature type="transmembrane region" description="Helical" evidence="11">
    <location>
        <begin position="316"/>
        <end position="337"/>
    </location>
</feature>
<dbReference type="InterPro" id="IPR029151">
    <property type="entry name" value="Sensor-like_sf"/>
</dbReference>
<dbReference type="InterPro" id="IPR004089">
    <property type="entry name" value="MCPsignal_dom"/>
</dbReference>
<evidence type="ECO:0000256" key="7">
    <source>
        <dbReference type="ARBA" id="ARBA00023136"/>
    </source>
</evidence>
<keyword evidence="4" id="KW-0145">Chemotaxis</keyword>
<proteinExistence type="inferred from homology"/>
<evidence type="ECO:0000256" key="9">
    <source>
        <dbReference type="ARBA" id="ARBA00029447"/>
    </source>
</evidence>
<dbReference type="Gene3D" id="3.30.450.20">
    <property type="entry name" value="PAS domain"/>
    <property type="match status" value="2"/>
</dbReference>
<dbReference type="SMART" id="SM00283">
    <property type="entry name" value="MA"/>
    <property type="match status" value="1"/>
</dbReference>
<dbReference type="CDD" id="cd12912">
    <property type="entry name" value="PDC2_MCP_like"/>
    <property type="match status" value="1"/>
</dbReference>
<evidence type="ECO:0000256" key="8">
    <source>
        <dbReference type="ARBA" id="ARBA00023224"/>
    </source>
</evidence>
<name>A0A3A1RCX6_9BACI</name>
<evidence type="ECO:0000256" key="11">
    <source>
        <dbReference type="SAM" id="Phobius"/>
    </source>
</evidence>
<evidence type="ECO:0000256" key="6">
    <source>
        <dbReference type="ARBA" id="ARBA00022989"/>
    </source>
</evidence>
<organism evidence="14 15">
    <name type="scientific">Bacillus salacetis</name>
    <dbReference type="NCBI Taxonomy" id="2315464"/>
    <lineage>
        <taxon>Bacteria</taxon>
        <taxon>Bacillati</taxon>
        <taxon>Bacillota</taxon>
        <taxon>Bacilli</taxon>
        <taxon>Bacillales</taxon>
        <taxon>Bacillaceae</taxon>
        <taxon>Bacillus</taxon>
    </lineage>
</organism>
<dbReference type="PANTHER" id="PTHR32089">
    <property type="entry name" value="METHYL-ACCEPTING CHEMOTAXIS PROTEIN MCPB"/>
    <property type="match status" value="1"/>
</dbReference>
<dbReference type="SMART" id="SM00304">
    <property type="entry name" value="HAMP"/>
    <property type="match status" value="1"/>
</dbReference>
<evidence type="ECO:0000256" key="2">
    <source>
        <dbReference type="ARBA" id="ARBA00022475"/>
    </source>
</evidence>
<keyword evidence="6 11" id="KW-1133">Transmembrane helix</keyword>
<reference evidence="14 15" key="1">
    <citation type="submission" date="2018-09" db="EMBL/GenBank/DDBJ databases">
        <title>Bacillus saliacetes sp. nov., isolated from Thai shrimp paste (Ka-pi).</title>
        <authorList>
            <person name="Daroonpunt R."/>
            <person name="Tanasupawat S."/>
            <person name="Yiamsombut S."/>
        </authorList>
    </citation>
    <scope>NUCLEOTIDE SEQUENCE [LARGE SCALE GENOMIC DNA]</scope>
    <source>
        <strain evidence="14 15">SKP7-4</strain>
    </source>
</reference>
<dbReference type="GO" id="GO:0006935">
    <property type="term" value="P:chemotaxis"/>
    <property type="evidence" value="ECO:0007669"/>
    <property type="project" value="UniProtKB-KW"/>
</dbReference>
<evidence type="ECO:0000256" key="4">
    <source>
        <dbReference type="ARBA" id="ARBA00022500"/>
    </source>
</evidence>
<dbReference type="AlphaFoldDB" id="A0A3A1RCX6"/>
<keyword evidence="5 11" id="KW-0812">Transmembrane</keyword>
<keyword evidence="7 11" id="KW-0472">Membrane</keyword>
<dbReference type="OrthoDB" id="9760371at2"/>
<evidence type="ECO:0000256" key="5">
    <source>
        <dbReference type="ARBA" id="ARBA00022692"/>
    </source>
</evidence>
<keyword evidence="15" id="KW-1185">Reference proteome</keyword>
<comment type="caution">
    <text evidence="14">The sequence shown here is derived from an EMBL/GenBank/DDBJ whole genome shotgun (WGS) entry which is preliminary data.</text>
</comment>
<dbReference type="InterPro" id="IPR033479">
    <property type="entry name" value="dCache_1"/>
</dbReference>
<accession>A0A3A1RCX6</accession>
<evidence type="ECO:0000256" key="1">
    <source>
        <dbReference type="ARBA" id="ARBA00004651"/>
    </source>
</evidence>
<dbReference type="GO" id="GO:0007165">
    <property type="term" value="P:signal transduction"/>
    <property type="evidence" value="ECO:0007669"/>
    <property type="project" value="UniProtKB-KW"/>
</dbReference>
<dbReference type="PROSITE" id="PS50111">
    <property type="entry name" value="CHEMOTAXIS_TRANSDUC_2"/>
    <property type="match status" value="1"/>
</dbReference>
<comment type="subcellular location">
    <subcellularLocation>
        <location evidence="1">Cell membrane</location>
        <topology evidence="1">Multi-pass membrane protein</topology>
    </subcellularLocation>
</comment>
<evidence type="ECO:0000313" key="14">
    <source>
        <dbReference type="EMBL" id="RIW38805.1"/>
    </source>
</evidence>
<sequence>MPVLSSRKDIMMKKIKFSFKSKLLIYSLLLSLLPMALIGFFVNNRVSETTKEDYINFSEREINQVDNAISMYFESIRENVLLLATNPSVIKADDSVTSYMNASGGDSIEMTPSKNGDVEKAIFNVFSQFGATHPNAAYVYMGTSDGGYIQYPEGPTNPGFDPRERPWYGAAMEQPGEVRLTSAYAATGQDGIIVSNVAAIEVNGKENGVLGLDVSLDGLTDIIKDIKIGENGYVILTQTDGTILANPHNPELNFQPIAEMNIPQLKDLSENGTFEASIDGKDYLLNTVDSEIEGWKYVAVVEQKELAATADNIRNAILIIGAIAAVIAIVVSVFMSLRITGNIKKISNLSVAMADGDLTQRVDVRSNDEIGEMGENYNTMAASLRGLIAKISDGSQQLSATSEELAAGSIQNQEAAGQIAVSIQGVAAGTDDQKLAMEDAVEIITEVSRSVDDVTVSMRTVSDSINLSAETAIQGTNVVKQTVEQMSEIDRHVASSAEKISELSEKSNEVSHISLMIQSISEQTNLLALNAAIEAARAGEHGKGFAVVAEEVRKLAEQSNQSALQINDIVSDIKSGITESMVMVTRGSESAKAGLQFVNESGQAFGEIKDSVLHVSSNITDAGAAMDEMKKRIVEVVSYIDNVSKTSLEVNDHSQTVAASSQQMNASMEDVSFAAKELAKMAVELEEVISQFKL</sequence>
<dbReference type="CDD" id="cd11386">
    <property type="entry name" value="MCP_signal"/>
    <property type="match status" value="1"/>
</dbReference>
<keyword evidence="3" id="KW-0488">Methylation</keyword>
<dbReference type="Proteomes" id="UP000265801">
    <property type="component" value="Unassembled WGS sequence"/>
</dbReference>
<protein>
    <submittedName>
        <fullName evidence="14">Methyl-accepting chemotaxis protein</fullName>
    </submittedName>
</protein>
<feature type="domain" description="HAMP" evidence="13">
    <location>
        <begin position="337"/>
        <end position="389"/>
    </location>
</feature>
<dbReference type="PROSITE" id="PS50885">
    <property type="entry name" value="HAMP"/>
    <property type="match status" value="1"/>
</dbReference>
<dbReference type="GO" id="GO:0005886">
    <property type="term" value="C:plasma membrane"/>
    <property type="evidence" value="ECO:0007669"/>
    <property type="project" value="UniProtKB-SubCell"/>
</dbReference>
<dbReference type="InterPro" id="IPR003660">
    <property type="entry name" value="HAMP_dom"/>
</dbReference>
<dbReference type="Gene3D" id="1.10.287.950">
    <property type="entry name" value="Methyl-accepting chemotaxis protein"/>
    <property type="match status" value="1"/>
</dbReference>
<evidence type="ECO:0000256" key="3">
    <source>
        <dbReference type="ARBA" id="ARBA00022481"/>
    </source>
</evidence>
<evidence type="ECO:0000313" key="15">
    <source>
        <dbReference type="Proteomes" id="UP000265801"/>
    </source>
</evidence>
<dbReference type="PANTHER" id="PTHR32089:SF114">
    <property type="entry name" value="METHYL-ACCEPTING CHEMOTAXIS PROTEIN MCPB"/>
    <property type="match status" value="1"/>
</dbReference>
<evidence type="ECO:0000259" key="12">
    <source>
        <dbReference type="PROSITE" id="PS50111"/>
    </source>
</evidence>
<dbReference type="Pfam" id="PF00672">
    <property type="entry name" value="HAMP"/>
    <property type="match status" value="1"/>
</dbReference>
<dbReference type="SUPFAM" id="SSF58104">
    <property type="entry name" value="Methyl-accepting chemotaxis protein (MCP) signaling domain"/>
    <property type="match status" value="1"/>
</dbReference>
<evidence type="ECO:0000259" key="13">
    <source>
        <dbReference type="PROSITE" id="PS50885"/>
    </source>
</evidence>
<dbReference type="EMBL" id="QXIR01000001">
    <property type="protein sequence ID" value="RIW38805.1"/>
    <property type="molecule type" value="Genomic_DNA"/>
</dbReference>
<keyword evidence="2" id="KW-1003">Cell membrane</keyword>
<comment type="similarity">
    <text evidence="9">Belongs to the methyl-accepting chemotaxis (MCP) protein family.</text>
</comment>